<accession>A0A2A2JSC2</accession>
<feature type="signal peptide" evidence="2">
    <location>
        <begin position="1"/>
        <end position="19"/>
    </location>
</feature>
<feature type="compositionally biased region" description="Polar residues" evidence="1">
    <location>
        <begin position="96"/>
        <end position="105"/>
    </location>
</feature>
<keyword evidence="2" id="KW-0732">Signal</keyword>
<organism evidence="3 4">
    <name type="scientific">Diploscapter pachys</name>
    <dbReference type="NCBI Taxonomy" id="2018661"/>
    <lineage>
        <taxon>Eukaryota</taxon>
        <taxon>Metazoa</taxon>
        <taxon>Ecdysozoa</taxon>
        <taxon>Nematoda</taxon>
        <taxon>Chromadorea</taxon>
        <taxon>Rhabditida</taxon>
        <taxon>Rhabditina</taxon>
        <taxon>Rhabditomorpha</taxon>
        <taxon>Rhabditoidea</taxon>
        <taxon>Rhabditidae</taxon>
        <taxon>Diploscapter</taxon>
    </lineage>
</organism>
<feature type="compositionally biased region" description="Basic and acidic residues" evidence="1">
    <location>
        <begin position="25"/>
        <end position="47"/>
    </location>
</feature>
<evidence type="ECO:0000256" key="1">
    <source>
        <dbReference type="SAM" id="MobiDB-lite"/>
    </source>
</evidence>
<evidence type="ECO:0000313" key="4">
    <source>
        <dbReference type="Proteomes" id="UP000218231"/>
    </source>
</evidence>
<feature type="compositionally biased region" description="Acidic residues" evidence="1">
    <location>
        <begin position="106"/>
        <end position="118"/>
    </location>
</feature>
<evidence type="ECO:0000313" key="3">
    <source>
        <dbReference type="EMBL" id="PAV64557.1"/>
    </source>
</evidence>
<name>A0A2A2JSC2_9BILA</name>
<protein>
    <submittedName>
        <fullName evidence="3">Uncharacterized protein</fullName>
    </submittedName>
</protein>
<proteinExistence type="predicted"/>
<feature type="region of interest" description="Disordered" evidence="1">
    <location>
        <begin position="22"/>
        <end position="118"/>
    </location>
</feature>
<dbReference type="EMBL" id="LIAE01010252">
    <property type="protein sequence ID" value="PAV64557.1"/>
    <property type="molecule type" value="Genomic_DNA"/>
</dbReference>
<reference evidence="3 4" key="1">
    <citation type="journal article" date="2017" name="Curr. Biol.">
        <title>Genome architecture and evolution of a unichromosomal asexual nematode.</title>
        <authorList>
            <person name="Fradin H."/>
            <person name="Zegar C."/>
            <person name="Gutwein M."/>
            <person name="Lucas J."/>
            <person name="Kovtun M."/>
            <person name="Corcoran D."/>
            <person name="Baugh L.R."/>
            <person name="Kiontke K."/>
            <person name="Gunsalus K."/>
            <person name="Fitch D.H."/>
            <person name="Piano F."/>
        </authorList>
    </citation>
    <scope>NUCLEOTIDE SEQUENCE [LARGE SCALE GENOMIC DNA]</scope>
    <source>
        <strain evidence="3">PF1309</strain>
    </source>
</reference>
<dbReference type="Proteomes" id="UP000218231">
    <property type="component" value="Unassembled WGS sequence"/>
</dbReference>
<keyword evidence="4" id="KW-1185">Reference proteome</keyword>
<dbReference type="AlphaFoldDB" id="A0A2A2JSC2"/>
<gene>
    <name evidence="3" type="ORF">WR25_01654</name>
</gene>
<feature type="chain" id="PRO_5012539236" evidence="2">
    <location>
        <begin position="20"/>
        <end position="118"/>
    </location>
</feature>
<comment type="caution">
    <text evidence="3">The sequence shown here is derived from an EMBL/GenBank/DDBJ whole genome shotgun (WGS) entry which is preliminary data.</text>
</comment>
<evidence type="ECO:0000256" key="2">
    <source>
        <dbReference type="SAM" id="SignalP"/>
    </source>
</evidence>
<sequence length="118" mass="12622">MKLLVLIFCVIAIFEFAFGDETSAEDGKNETTVETNSKDNITEKSSESDVEGSGSGVKDTKKSSSSSESAENATELNEVKADLTKVQLGEIPTTAEAVSNKSIESSGEDAQEIPEEFY</sequence>